<dbReference type="RefSeq" id="WP_052036089.1">
    <property type="nucleotide sequence ID" value="NZ_JMIR01000007.1"/>
</dbReference>
<dbReference type="EMBL" id="JMIR01000007">
    <property type="protein sequence ID" value="KEO83964.1"/>
    <property type="molecule type" value="Genomic_DNA"/>
</dbReference>
<dbReference type="SFLD" id="SFLDS00029">
    <property type="entry name" value="Radical_SAM"/>
    <property type="match status" value="1"/>
</dbReference>
<gene>
    <name evidence="8" type="ORF">EL26_07190</name>
</gene>
<evidence type="ECO:0000256" key="5">
    <source>
        <dbReference type="ARBA" id="ARBA00023004"/>
    </source>
</evidence>
<keyword evidence="4" id="KW-0479">Metal-binding</keyword>
<feature type="domain" description="Radical SAM core" evidence="7">
    <location>
        <begin position="114"/>
        <end position="261"/>
    </location>
</feature>
<evidence type="ECO:0000256" key="2">
    <source>
        <dbReference type="ARBA" id="ARBA00022485"/>
    </source>
</evidence>
<protein>
    <recommendedName>
        <fullName evidence="7">Radical SAM core domain-containing protein</fullName>
    </recommendedName>
</protein>
<dbReference type="InterPro" id="IPR023885">
    <property type="entry name" value="4Fe4S-binding_SPASM_dom"/>
</dbReference>
<name>A0A074LS65_9BACL</name>
<evidence type="ECO:0000256" key="3">
    <source>
        <dbReference type="ARBA" id="ARBA00022691"/>
    </source>
</evidence>
<dbReference type="STRING" id="1157490.EL26_07190"/>
<dbReference type="SUPFAM" id="SSF102114">
    <property type="entry name" value="Radical SAM enzymes"/>
    <property type="match status" value="1"/>
</dbReference>
<dbReference type="CDD" id="cd01335">
    <property type="entry name" value="Radical_SAM"/>
    <property type="match status" value="1"/>
</dbReference>
<dbReference type="PANTHER" id="PTHR43787">
    <property type="entry name" value="FEMO COFACTOR BIOSYNTHESIS PROTEIN NIFB-RELATED"/>
    <property type="match status" value="1"/>
</dbReference>
<dbReference type="GO" id="GO:0051539">
    <property type="term" value="F:4 iron, 4 sulfur cluster binding"/>
    <property type="evidence" value="ECO:0007669"/>
    <property type="project" value="UniProtKB-KW"/>
</dbReference>
<evidence type="ECO:0000256" key="4">
    <source>
        <dbReference type="ARBA" id="ARBA00022723"/>
    </source>
</evidence>
<dbReference type="InterPro" id="IPR058240">
    <property type="entry name" value="rSAM_sf"/>
</dbReference>
<dbReference type="NCBIfam" id="TIGR04085">
    <property type="entry name" value="rSAM_more_4Fe4S"/>
    <property type="match status" value="1"/>
</dbReference>
<comment type="cofactor">
    <cofactor evidence="1">
        <name>[4Fe-4S] cluster</name>
        <dbReference type="ChEBI" id="CHEBI:49883"/>
    </cofactor>
</comment>
<dbReference type="Pfam" id="PF04055">
    <property type="entry name" value="Radical_SAM"/>
    <property type="match status" value="1"/>
</dbReference>
<organism evidence="8 9">
    <name type="scientific">Tumebacillus flagellatus</name>
    <dbReference type="NCBI Taxonomy" id="1157490"/>
    <lineage>
        <taxon>Bacteria</taxon>
        <taxon>Bacillati</taxon>
        <taxon>Bacillota</taxon>
        <taxon>Bacilli</taxon>
        <taxon>Bacillales</taxon>
        <taxon>Alicyclobacillaceae</taxon>
        <taxon>Tumebacillus</taxon>
    </lineage>
</organism>
<dbReference type="InterPro" id="IPR007197">
    <property type="entry name" value="rSAM"/>
</dbReference>
<dbReference type="eggNOG" id="COG0641">
    <property type="taxonomic scope" value="Bacteria"/>
</dbReference>
<dbReference type="OrthoDB" id="9808591at2"/>
<keyword evidence="9" id="KW-1185">Reference proteome</keyword>
<proteinExistence type="predicted"/>
<keyword evidence="2" id="KW-0004">4Fe-4S</keyword>
<keyword evidence="6" id="KW-0411">Iron-sulfur</keyword>
<dbReference type="SFLD" id="SFLDG01067">
    <property type="entry name" value="SPASM/twitch_domain_containing"/>
    <property type="match status" value="1"/>
</dbReference>
<comment type="caution">
    <text evidence="8">The sequence shown here is derived from an EMBL/GenBank/DDBJ whole genome shotgun (WGS) entry which is preliminary data.</text>
</comment>
<sequence length="459" mass="52994">MVQRSKTSERLDNVGDQFFVSSRFNVRTYDEEGNLLLYNSFNGQFVTIERSDAADVVNLLSKGSKEQNAPIVKELIERGFMIPHDVNEFMRANLQHKEALYKERKLNLILMPNEDCNFRCVYCYESFAKNKMDEATQRGIIEYVRRELDHYDSLNISWFGGEPLTALDIIVRLSQEMLQICREKKKLYSANMTTNGYLLDVPTFIRLMKVGVFFYQITFDGTSETHNRHRVLAHGGATFDQIYNNLIAIRDTSIKNFEIIIRSNVDEDVHPYMKKYIKMMVEDFGGDPRFRHHFVPIQKLGGNNDTNIHLCDTKDILPLVEQAQGQGLDFSLYRELIQPFGSVCYAAKPTSFCIGSDGMVYKCTVAFDDERNHVGQLYEDGTMELYYDRFALWVVNGALEDTACQKCYFRPSCQGEACPLERIEHGKQPCPPIKKNIKAYLKILAAEKNHQHLIFSSTR</sequence>
<dbReference type="GO" id="GO:0003824">
    <property type="term" value="F:catalytic activity"/>
    <property type="evidence" value="ECO:0007669"/>
    <property type="project" value="InterPro"/>
</dbReference>
<dbReference type="Proteomes" id="UP000027931">
    <property type="component" value="Unassembled WGS sequence"/>
</dbReference>
<dbReference type="Gene3D" id="3.20.20.70">
    <property type="entry name" value="Aldolase class I"/>
    <property type="match status" value="1"/>
</dbReference>
<reference evidence="8 9" key="1">
    <citation type="journal article" date="2013" name="Int. J. Syst. Evol. Microbiol.">
        <title>Tumebacillus flagellatus sp. nov., an alpha-amylase/pullulanase-producing bacterium isolated from cassava wastewater.</title>
        <authorList>
            <person name="Wang Q."/>
            <person name="Xie N."/>
            <person name="Qin Y."/>
            <person name="Shen N."/>
            <person name="Zhu J."/>
            <person name="Mi H."/>
            <person name="Huang R."/>
        </authorList>
    </citation>
    <scope>NUCLEOTIDE SEQUENCE [LARGE SCALE GENOMIC DNA]</scope>
    <source>
        <strain evidence="8 9">GST4</strain>
    </source>
</reference>
<dbReference type="GO" id="GO:0046872">
    <property type="term" value="F:metal ion binding"/>
    <property type="evidence" value="ECO:0007669"/>
    <property type="project" value="UniProtKB-KW"/>
</dbReference>
<evidence type="ECO:0000256" key="1">
    <source>
        <dbReference type="ARBA" id="ARBA00001966"/>
    </source>
</evidence>
<evidence type="ECO:0000256" key="6">
    <source>
        <dbReference type="ARBA" id="ARBA00023014"/>
    </source>
</evidence>
<evidence type="ECO:0000313" key="9">
    <source>
        <dbReference type="Proteomes" id="UP000027931"/>
    </source>
</evidence>
<keyword evidence="3" id="KW-0949">S-adenosyl-L-methionine</keyword>
<evidence type="ECO:0000259" key="7">
    <source>
        <dbReference type="Pfam" id="PF04055"/>
    </source>
</evidence>
<accession>A0A074LS65</accession>
<keyword evidence="5" id="KW-0408">Iron</keyword>
<dbReference type="UniPathway" id="UPA00782"/>
<dbReference type="PANTHER" id="PTHR43787:SF3">
    <property type="entry name" value="ARYLSULFATASE REGULATORY PROTEIN"/>
    <property type="match status" value="1"/>
</dbReference>
<dbReference type="AlphaFoldDB" id="A0A074LS65"/>
<evidence type="ECO:0000313" key="8">
    <source>
        <dbReference type="EMBL" id="KEO83964.1"/>
    </source>
</evidence>
<dbReference type="InterPro" id="IPR013785">
    <property type="entry name" value="Aldolase_TIM"/>
</dbReference>